<name>A0A540WYH3_9BACT</name>
<dbReference type="OrthoDB" id="5384438at2"/>
<accession>A0A540WYH3</accession>
<dbReference type="RefSeq" id="WP_141644267.1">
    <property type="nucleotide sequence ID" value="NZ_VIFM01000080.1"/>
</dbReference>
<sequence>MPVKVKFKASELHRLTRQPKAVLRALDVPLWRTVRDTHTIASFLVPRGDDAERDWSQPSLADTSFISGPEHRLDKRLSVSWTAGYEHPSAGPIHEGFHYGDQIFNPPSHWLKRSFRKTRGAGRKGVAKALADFLKSQFPAR</sequence>
<evidence type="ECO:0000313" key="1">
    <source>
        <dbReference type="EMBL" id="TQF14048.1"/>
    </source>
</evidence>
<keyword evidence="2" id="KW-1185">Reference proteome</keyword>
<dbReference type="AlphaFoldDB" id="A0A540WYH3"/>
<reference evidence="1 2" key="1">
    <citation type="submission" date="2019-06" db="EMBL/GenBank/DDBJ databases">
        <authorList>
            <person name="Livingstone P."/>
            <person name="Whitworth D."/>
        </authorList>
    </citation>
    <scope>NUCLEOTIDE SEQUENCE [LARGE SCALE GENOMIC DNA]</scope>
    <source>
        <strain evidence="1 2">AM401</strain>
    </source>
</reference>
<organism evidence="1 2">
    <name type="scientific">Myxococcus llanfairpwllgwyngyllgogerychwyrndrobwllllantysiliogogogochensis</name>
    <dbReference type="NCBI Taxonomy" id="2590453"/>
    <lineage>
        <taxon>Bacteria</taxon>
        <taxon>Pseudomonadati</taxon>
        <taxon>Myxococcota</taxon>
        <taxon>Myxococcia</taxon>
        <taxon>Myxococcales</taxon>
        <taxon>Cystobacterineae</taxon>
        <taxon>Myxococcaceae</taxon>
        <taxon>Myxococcus</taxon>
    </lineage>
</organism>
<proteinExistence type="predicted"/>
<comment type="caution">
    <text evidence="1">The sequence shown here is derived from an EMBL/GenBank/DDBJ whole genome shotgun (WGS) entry which is preliminary data.</text>
</comment>
<dbReference type="EMBL" id="VIFM01000080">
    <property type="protein sequence ID" value="TQF14048.1"/>
    <property type="molecule type" value="Genomic_DNA"/>
</dbReference>
<evidence type="ECO:0000313" key="2">
    <source>
        <dbReference type="Proteomes" id="UP000315369"/>
    </source>
</evidence>
<protein>
    <submittedName>
        <fullName evidence="1">Uncharacterized protein</fullName>
    </submittedName>
</protein>
<dbReference type="Proteomes" id="UP000315369">
    <property type="component" value="Unassembled WGS sequence"/>
</dbReference>
<gene>
    <name evidence="1" type="ORF">FJV41_20840</name>
</gene>